<evidence type="ECO:0000313" key="2">
    <source>
        <dbReference type="EMBL" id="CAK9265997.1"/>
    </source>
</evidence>
<accession>A0ABP0WHY0</accession>
<organism evidence="2 3">
    <name type="scientific">Sphagnum jensenii</name>
    <dbReference type="NCBI Taxonomy" id="128206"/>
    <lineage>
        <taxon>Eukaryota</taxon>
        <taxon>Viridiplantae</taxon>
        <taxon>Streptophyta</taxon>
        <taxon>Embryophyta</taxon>
        <taxon>Bryophyta</taxon>
        <taxon>Sphagnophytina</taxon>
        <taxon>Sphagnopsida</taxon>
        <taxon>Sphagnales</taxon>
        <taxon>Sphagnaceae</taxon>
        <taxon>Sphagnum</taxon>
    </lineage>
</organism>
<reference evidence="2" key="1">
    <citation type="submission" date="2024-02" db="EMBL/GenBank/DDBJ databases">
        <authorList>
            <consortium name="ELIXIR-Norway"/>
            <consortium name="Elixir Norway"/>
        </authorList>
    </citation>
    <scope>NUCLEOTIDE SEQUENCE</scope>
</reference>
<keyword evidence="3" id="KW-1185">Reference proteome</keyword>
<dbReference type="Proteomes" id="UP001497444">
    <property type="component" value="Chromosome 18"/>
</dbReference>
<name>A0ABP0WHY0_9BRYO</name>
<sequence>MTLQQERGTGTGTGAGVGSLSLVPGRLPGTGARTRAMDKNLRLRGEDPIFASTMSVLARTNNRHECDDVMQLFESFPNVAVEFVGGVSEVHISDL</sequence>
<gene>
    <name evidence="2" type="ORF">CSSPJE1EN1_LOCUS11475</name>
</gene>
<evidence type="ECO:0000256" key="1">
    <source>
        <dbReference type="SAM" id="MobiDB-lite"/>
    </source>
</evidence>
<feature type="region of interest" description="Disordered" evidence="1">
    <location>
        <begin position="1"/>
        <end position="35"/>
    </location>
</feature>
<dbReference type="EMBL" id="OZ020113">
    <property type="protein sequence ID" value="CAK9265997.1"/>
    <property type="molecule type" value="Genomic_DNA"/>
</dbReference>
<proteinExistence type="predicted"/>
<protein>
    <submittedName>
        <fullName evidence="2">Uncharacterized protein</fullName>
    </submittedName>
</protein>
<evidence type="ECO:0000313" key="3">
    <source>
        <dbReference type="Proteomes" id="UP001497444"/>
    </source>
</evidence>